<organism evidence="1 2">
    <name type="scientific">Bacillus benzoevorans</name>
    <dbReference type="NCBI Taxonomy" id="1456"/>
    <lineage>
        <taxon>Bacteria</taxon>
        <taxon>Bacillati</taxon>
        <taxon>Bacillota</taxon>
        <taxon>Bacilli</taxon>
        <taxon>Bacillales</taxon>
        <taxon>Bacillaceae</taxon>
        <taxon>Bacillus</taxon>
    </lineage>
</organism>
<protein>
    <submittedName>
        <fullName evidence="1">Uncharacterized protein</fullName>
    </submittedName>
</protein>
<evidence type="ECO:0000313" key="1">
    <source>
        <dbReference type="EMBL" id="MBB6445312.1"/>
    </source>
</evidence>
<evidence type="ECO:0000313" key="2">
    <source>
        <dbReference type="Proteomes" id="UP000531594"/>
    </source>
</evidence>
<dbReference type="EMBL" id="JACHGK010000005">
    <property type="protein sequence ID" value="MBB6445312.1"/>
    <property type="molecule type" value="Genomic_DNA"/>
</dbReference>
<reference evidence="1 2" key="1">
    <citation type="submission" date="2020-08" db="EMBL/GenBank/DDBJ databases">
        <title>Genomic Encyclopedia of Type Strains, Phase IV (KMG-IV): sequencing the most valuable type-strain genomes for metagenomic binning, comparative biology and taxonomic classification.</title>
        <authorList>
            <person name="Goeker M."/>
        </authorList>
    </citation>
    <scope>NUCLEOTIDE SEQUENCE [LARGE SCALE GENOMIC DNA]</scope>
    <source>
        <strain evidence="1 2">DSM 5391</strain>
    </source>
</reference>
<dbReference type="AlphaFoldDB" id="A0A7X0HQX4"/>
<keyword evidence="2" id="KW-1185">Reference proteome</keyword>
<comment type="caution">
    <text evidence="1">The sequence shown here is derived from an EMBL/GenBank/DDBJ whole genome shotgun (WGS) entry which is preliminary data.</text>
</comment>
<dbReference type="Proteomes" id="UP000531594">
    <property type="component" value="Unassembled WGS sequence"/>
</dbReference>
<accession>A0A7X0HQX4</accession>
<proteinExistence type="predicted"/>
<gene>
    <name evidence="1" type="ORF">HNR53_001930</name>
</gene>
<name>A0A7X0HQX4_9BACI</name>
<sequence>MLTNKKRFQLICFTLISTILLIFQPYELTFKNAATDNGTLTSSGSIAQDSRIQQHELQNRYNE</sequence>